<dbReference type="Proteomes" id="UP000026961">
    <property type="component" value="Chromosome 10"/>
</dbReference>
<keyword evidence="2" id="KW-1185">Reference proteome</keyword>
<organism evidence="1">
    <name type="scientific">Oryza glumipatula</name>
    <dbReference type="NCBI Taxonomy" id="40148"/>
    <lineage>
        <taxon>Eukaryota</taxon>
        <taxon>Viridiplantae</taxon>
        <taxon>Streptophyta</taxon>
        <taxon>Embryophyta</taxon>
        <taxon>Tracheophyta</taxon>
        <taxon>Spermatophyta</taxon>
        <taxon>Magnoliopsida</taxon>
        <taxon>Liliopsida</taxon>
        <taxon>Poales</taxon>
        <taxon>Poaceae</taxon>
        <taxon>BOP clade</taxon>
        <taxon>Oryzoideae</taxon>
        <taxon>Oryzeae</taxon>
        <taxon>Oryzinae</taxon>
        <taxon>Oryza</taxon>
    </lineage>
</organism>
<name>A0A0E0B7F1_9ORYZ</name>
<dbReference type="Gramene" id="OGLUM10G01310.1">
    <property type="protein sequence ID" value="OGLUM10G01310.1"/>
    <property type="gene ID" value="OGLUM10G01310"/>
</dbReference>
<accession>A0A0E0B7F1</accession>
<reference evidence="1" key="1">
    <citation type="submission" date="2015-04" db="UniProtKB">
        <authorList>
            <consortium name="EnsemblPlants"/>
        </authorList>
    </citation>
    <scope>IDENTIFICATION</scope>
</reference>
<evidence type="ECO:0000313" key="1">
    <source>
        <dbReference type="EnsemblPlants" id="OGLUM10G01310.1"/>
    </source>
</evidence>
<dbReference type="HOGENOM" id="CLU_1878642_0_0_1"/>
<reference evidence="1" key="2">
    <citation type="submission" date="2018-05" db="EMBL/GenBank/DDBJ databases">
        <title>OgluRS3 (Oryza glumaepatula Reference Sequence Version 3).</title>
        <authorList>
            <person name="Zhang J."/>
            <person name="Kudrna D."/>
            <person name="Lee S."/>
            <person name="Talag J."/>
            <person name="Welchert J."/>
            <person name="Wing R.A."/>
        </authorList>
    </citation>
    <scope>NUCLEOTIDE SEQUENCE [LARGE SCALE GENOMIC DNA]</scope>
</reference>
<evidence type="ECO:0000313" key="2">
    <source>
        <dbReference type="Proteomes" id="UP000026961"/>
    </source>
</evidence>
<proteinExistence type="predicted"/>
<dbReference type="AlphaFoldDB" id="A0A0E0B7F1"/>
<protein>
    <submittedName>
        <fullName evidence="1">Uncharacterized protein</fullName>
    </submittedName>
</protein>
<dbReference type="EnsemblPlants" id="OGLUM10G01310.1">
    <property type="protein sequence ID" value="OGLUM10G01310.1"/>
    <property type="gene ID" value="OGLUM10G01310"/>
</dbReference>
<sequence length="136" mass="15179">MVVLLEAPHGAIPGRGNNLNQVDVIVDADVVCEREEDNINVVVGNGREERNIATDVDVSSRIENDTQNQVEVNVGQQITEWQAMFWTDAQISDPDCLFEEDEPVGVDEEHLYGVKDPVCSKEATVQMQLQLRMSLI</sequence>